<feature type="transmembrane region" description="Helical" evidence="8">
    <location>
        <begin position="7"/>
        <end position="28"/>
    </location>
</feature>
<keyword evidence="11" id="KW-1185">Reference proteome</keyword>
<reference evidence="10 11" key="1">
    <citation type="submission" date="2016-10" db="EMBL/GenBank/DDBJ databases">
        <authorList>
            <person name="de Groot N.N."/>
        </authorList>
    </citation>
    <scope>NUCLEOTIDE SEQUENCE [LARGE SCALE GENOMIC DNA]</scope>
    <source>
        <strain evidence="10 11">U95</strain>
    </source>
</reference>
<evidence type="ECO:0000256" key="7">
    <source>
        <dbReference type="ARBA" id="ARBA00038408"/>
    </source>
</evidence>
<dbReference type="SUPFAM" id="SSF54534">
    <property type="entry name" value="FKBP-like"/>
    <property type="match status" value="1"/>
</dbReference>
<comment type="similarity">
    <text evidence="7">Belongs to the PpiD chaperone family.</text>
</comment>
<dbReference type="Gene3D" id="1.10.4030.10">
    <property type="entry name" value="Porin chaperone SurA, peptide-binding domain"/>
    <property type="match status" value="1"/>
</dbReference>
<dbReference type="InterPro" id="IPR027304">
    <property type="entry name" value="Trigger_fact/SurA_dom_sf"/>
</dbReference>
<evidence type="ECO:0000256" key="8">
    <source>
        <dbReference type="SAM" id="Phobius"/>
    </source>
</evidence>
<keyword evidence="6" id="KW-0143">Chaperone</keyword>
<protein>
    <submittedName>
        <fullName evidence="10">Peptidyl-prolyl cis-trans isomerase D</fullName>
    </submittedName>
</protein>
<dbReference type="STRING" id="1156985.SAMN04488118_10390"/>
<evidence type="ECO:0000256" key="2">
    <source>
        <dbReference type="ARBA" id="ARBA00022475"/>
    </source>
</evidence>
<organism evidence="10 11">
    <name type="scientific">Epibacterium ulvae</name>
    <dbReference type="NCBI Taxonomy" id="1156985"/>
    <lineage>
        <taxon>Bacteria</taxon>
        <taxon>Pseudomonadati</taxon>
        <taxon>Pseudomonadota</taxon>
        <taxon>Alphaproteobacteria</taxon>
        <taxon>Rhodobacterales</taxon>
        <taxon>Roseobacteraceae</taxon>
        <taxon>Epibacterium</taxon>
    </lineage>
</organism>
<keyword evidence="4 8" id="KW-1133">Transmembrane helix</keyword>
<gene>
    <name evidence="10" type="ORF">SAMN04488118_10390</name>
</gene>
<keyword evidence="2" id="KW-1003">Cell membrane</keyword>
<dbReference type="InterPro" id="IPR000297">
    <property type="entry name" value="PPIase_PpiC"/>
</dbReference>
<dbReference type="AlphaFoldDB" id="A0A1G5Q777"/>
<evidence type="ECO:0000313" key="11">
    <source>
        <dbReference type="Proteomes" id="UP000198767"/>
    </source>
</evidence>
<dbReference type="InterPro" id="IPR052029">
    <property type="entry name" value="PpiD_chaperone"/>
</dbReference>
<dbReference type="OrthoDB" id="9768393at2"/>
<feature type="domain" description="PpiC" evidence="9">
    <location>
        <begin position="241"/>
        <end position="360"/>
    </location>
</feature>
<dbReference type="RefSeq" id="WP_090217105.1">
    <property type="nucleotide sequence ID" value="NZ_FMWG01000003.1"/>
</dbReference>
<dbReference type="GO" id="GO:0005886">
    <property type="term" value="C:plasma membrane"/>
    <property type="evidence" value="ECO:0007669"/>
    <property type="project" value="UniProtKB-SubCell"/>
</dbReference>
<dbReference type="PANTHER" id="PTHR47529">
    <property type="entry name" value="PEPTIDYL-PROLYL CIS-TRANS ISOMERASE D"/>
    <property type="match status" value="1"/>
</dbReference>
<evidence type="ECO:0000259" key="9">
    <source>
        <dbReference type="Pfam" id="PF13145"/>
    </source>
</evidence>
<name>A0A1G5Q777_9RHOB</name>
<evidence type="ECO:0000256" key="5">
    <source>
        <dbReference type="ARBA" id="ARBA00023136"/>
    </source>
</evidence>
<comment type="subcellular location">
    <subcellularLocation>
        <location evidence="1">Cell membrane</location>
        <topology evidence="1">Single-pass type II membrane protein</topology>
    </subcellularLocation>
</comment>
<dbReference type="Proteomes" id="UP000198767">
    <property type="component" value="Unassembled WGS sequence"/>
</dbReference>
<keyword evidence="10" id="KW-0413">Isomerase</keyword>
<accession>A0A1G5Q777</accession>
<evidence type="ECO:0000256" key="4">
    <source>
        <dbReference type="ARBA" id="ARBA00022989"/>
    </source>
</evidence>
<dbReference type="Pfam" id="PF13145">
    <property type="entry name" value="Rotamase_2"/>
    <property type="match status" value="1"/>
</dbReference>
<evidence type="ECO:0000256" key="3">
    <source>
        <dbReference type="ARBA" id="ARBA00022692"/>
    </source>
</evidence>
<keyword evidence="3 8" id="KW-0812">Transmembrane</keyword>
<evidence type="ECO:0000313" key="10">
    <source>
        <dbReference type="EMBL" id="SCZ57512.1"/>
    </source>
</evidence>
<evidence type="ECO:0000256" key="6">
    <source>
        <dbReference type="ARBA" id="ARBA00023186"/>
    </source>
</evidence>
<dbReference type="Pfam" id="PF13624">
    <property type="entry name" value="SurA_N_3"/>
    <property type="match status" value="1"/>
</dbReference>
<dbReference type="SUPFAM" id="SSF109998">
    <property type="entry name" value="Triger factor/SurA peptide-binding domain-like"/>
    <property type="match status" value="1"/>
</dbReference>
<sequence length="609" mass="66411">MKQLSKTFVWILMGMLIVGLMGFGAVSFTGSASSVARVGDENVTVQDFARELQQEQRALQAQTGQTLPISQMAALGLDRNVLAQLISVAAIDNETRALGVSTGDENLQREILEIPAFQGIDGQFDRETYAFSLQNAGLNEREFEANIRKGTARTLLQGAIMGGVQMPEILGDTLTAYIGARRSFSYVALTGADLALKSEAPDETTLRAFYDENIDAFTLPETKVITYVQLTPEALVGEVDVDETALRDLFEQRADFYQQPERRLVERLVFANQDAAETAKAQLDLGGTSFETLVIDRGLTLQDVDLGDLTKEALGEAGDPLFAAEIGAVVGPFSTDLGPALYRVNGTLAARTTIFEDVRDELQNELAIGRARRVIEQRGEEIEDLLAGGATLEELAQDEGMSLAQIDWHAEFDGEIAAYAGFRAKAAAVQAEDFPSVDFLEDGSLYALRLDEVLAPRPEPFADAQAAVETAWLENQREQALRAQADDLLKTVQEQGDFPEAANVLIETGLTRTAYIDTTPADMLNRIFELELGELAVVQGDDSTVVVRLDEILEPADSAELTLMANAIDEQLNQSLAQALFRAFVEDAQVRARPQIDQHAVNAVLANFH</sequence>
<dbReference type="EMBL" id="FMWG01000003">
    <property type="protein sequence ID" value="SCZ57512.1"/>
    <property type="molecule type" value="Genomic_DNA"/>
</dbReference>
<keyword evidence="5 8" id="KW-0472">Membrane</keyword>
<dbReference type="GO" id="GO:0003755">
    <property type="term" value="F:peptidyl-prolyl cis-trans isomerase activity"/>
    <property type="evidence" value="ECO:0007669"/>
    <property type="project" value="InterPro"/>
</dbReference>
<proteinExistence type="inferred from homology"/>
<dbReference type="PANTHER" id="PTHR47529:SF1">
    <property type="entry name" value="PERIPLASMIC CHAPERONE PPID"/>
    <property type="match status" value="1"/>
</dbReference>
<evidence type="ECO:0000256" key="1">
    <source>
        <dbReference type="ARBA" id="ARBA00004401"/>
    </source>
</evidence>